<keyword evidence="2" id="KW-1185">Reference proteome</keyword>
<protein>
    <submittedName>
        <fullName evidence="1">BnaC05g19560D protein</fullName>
    </submittedName>
</protein>
<evidence type="ECO:0000313" key="1">
    <source>
        <dbReference type="EMBL" id="CDY14699.1"/>
    </source>
</evidence>
<dbReference type="EMBL" id="LK032046">
    <property type="protein sequence ID" value="CDY14699.1"/>
    <property type="molecule type" value="Genomic_DNA"/>
</dbReference>
<dbReference type="Proteomes" id="UP000028999">
    <property type="component" value="Unassembled WGS sequence"/>
</dbReference>
<evidence type="ECO:0000313" key="2">
    <source>
        <dbReference type="Proteomes" id="UP000028999"/>
    </source>
</evidence>
<organism evidence="1 2">
    <name type="scientific">Brassica napus</name>
    <name type="common">Rape</name>
    <dbReference type="NCBI Taxonomy" id="3708"/>
    <lineage>
        <taxon>Eukaryota</taxon>
        <taxon>Viridiplantae</taxon>
        <taxon>Streptophyta</taxon>
        <taxon>Embryophyta</taxon>
        <taxon>Tracheophyta</taxon>
        <taxon>Spermatophyta</taxon>
        <taxon>Magnoliopsida</taxon>
        <taxon>eudicotyledons</taxon>
        <taxon>Gunneridae</taxon>
        <taxon>Pentapetalae</taxon>
        <taxon>rosids</taxon>
        <taxon>malvids</taxon>
        <taxon>Brassicales</taxon>
        <taxon>Brassicaceae</taxon>
        <taxon>Brassiceae</taxon>
        <taxon>Brassica</taxon>
    </lineage>
</organism>
<dbReference type="PaxDb" id="3708-A0A078FP70"/>
<dbReference type="AlphaFoldDB" id="A0A078FP70"/>
<name>A0A078FP70_BRANA</name>
<accession>A0A078FP70</accession>
<sequence length="147" mass="16744">MTHFVLRLRFVNLKRRSVRGGIWKAMTKEAPRCGFHRADPYIAGAGKLLKTWRPLIVLIMVIFQEDTCLLSVSHAARTSPTVIILRALLPYTVNPSTAHHRCAHATRTVIPQLATDPTIKLCYTYISYVFFYGSFHIYACVIPNKIK</sequence>
<dbReference type="OMA" id="HRCAHAT"/>
<reference evidence="1 2" key="1">
    <citation type="journal article" date="2014" name="Science">
        <title>Plant genetics. Early allopolyploid evolution in the post-Neolithic Brassica napus oilseed genome.</title>
        <authorList>
            <person name="Chalhoub B."/>
            <person name="Denoeud F."/>
            <person name="Liu S."/>
            <person name="Parkin I.A."/>
            <person name="Tang H."/>
            <person name="Wang X."/>
            <person name="Chiquet J."/>
            <person name="Belcram H."/>
            <person name="Tong C."/>
            <person name="Samans B."/>
            <person name="Correa M."/>
            <person name="Da Silva C."/>
            <person name="Just J."/>
            <person name="Falentin C."/>
            <person name="Koh C.S."/>
            <person name="Le Clainche I."/>
            <person name="Bernard M."/>
            <person name="Bento P."/>
            <person name="Noel B."/>
            <person name="Labadie K."/>
            <person name="Alberti A."/>
            <person name="Charles M."/>
            <person name="Arnaud D."/>
            <person name="Guo H."/>
            <person name="Daviaud C."/>
            <person name="Alamery S."/>
            <person name="Jabbari K."/>
            <person name="Zhao M."/>
            <person name="Edger P.P."/>
            <person name="Chelaifa H."/>
            <person name="Tack D."/>
            <person name="Lassalle G."/>
            <person name="Mestiri I."/>
            <person name="Schnel N."/>
            <person name="Le Paslier M.C."/>
            <person name="Fan G."/>
            <person name="Renault V."/>
            <person name="Bayer P.E."/>
            <person name="Golicz A.A."/>
            <person name="Manoli S."/>
            <person name="Lee T.H."/>
            <person name="Thi V.H."/>
            <person name="Chalabi S."/>
            <person name="Hu Q."/>
            <person name="Fan C."/>
            <person name="Tollenaere R."/>
            <person name="Lu Y."/>
            <person name="Battail C."/>
            <person name="Shen J."/>
            <person name="Sidebottom C.H."/>
            <person name="Wang X."/>
            <person name="Canaguier A."/>
            <person name="Chauveau A."/>
            <person name="Berard A."/>
            <person name="Deniot G."/>
            <person name="Guan M."/>
            <person name="Liu Z."/>
            <person name="Sun F."/>
            <person name="Lim Y.P."/>
            <person name="Lyons E."/>
            <person name="Town C.D."/>
            <person name="Bancroft I."/>
            <person name="Wang X."/>
            <person name="Meng J."/>
            <person name="Ma J."/>
            <person name="Pires J.C."/>
            <person name="King G.J."/>
            <person name="Brunel D."/>
            <person name="Delourme R."/>
            <person name="Renard M."/>
            <person name="Aury J.M."/>
            <person name="Adams K.L."/>
            <person name="Batley J."/>
            <person name="Snowdon R.J."/>
            <person name="Tost J."/>
            <person name="Edwards D."/>
            <person name="Zhou Y."/>
            <person name="Hua W."/>
            <person name="Sharpe A.G."/>
            <person name="Paterson A.H."/>
            <person name="Guan C."/>
            <person name="Wincker P."/>
        </authorList>
    </citation>
    <scope>NUCLEOTIDE SEQUENCE [LARGE SCALE GENOMIC DNA]</scope>
    <source>
        <strain evidence="2">cv. Darmor-bzh</strain>
    </source>
</reference>
<proteinExistence type="predicted"/>
<gene>
    <name evidence="1" type="primary">BnaC05g19560D</name>
    <name evidence="1" type="ORF">GSBRNA2T00084499001</name>
</gene>
<dbReference type="Gramene" id="CDY14699">
    <property type="protein sequence ID" value="CDY14699"/>
    <property type="gene ID" value="GSBRNA2T00084499001"/>
</dbReference>